<evidence type="ECO:0000256" key="1">
    <source>
        <dbReference type="ARBA" id="ARBA00022603"/>
    </source>
</evidence>
<dbReference type="AlphaFoldDB" id="A0AAV3YMK7"/>
<dbReference type="InterPro" id="IPR041698">
    <property type="entry name" value="Methyltransf_25"/>
</dbReference>
<dbReference type="InterPro" id="IPR051052">
    <property type="entry name" value="Diverse_substrate_MTase"/>
</dbReference>
<organism evidence="4 5">
    <name type="scientific">Plakobranchus ocellatus</name>
    <dbReference type="NCBI Taxonomy" id="259542"/>
    <lineage>
        <taxon>Eukaryota</taxon>
        <taxon>Metazoa</taxon>
        <taxon>Spiralia</taxon>
        <taxon>Lophotrochozoa</taxon>
        <taxon>Mollusca</taxon>
        <taxon>Gastropoda</taxon>
        <taxon>Heterobranchia</taxon>
        <taxon>Euthyneura</taxon>
        <taxon>Panpulmonata</taxon>
        <taxon>Sacoglossa</taxon>
        <taxon>Placobranchoidea</taxon>
        <taxon>Plakobranchidae</taxon>
        <taxon>Plakobranchus</taxon>
    </lineage>
</organism>
<dbReference type="CDD" id="cd02440">
    <property type="entry name" value="AdoMet_MTases"/>
    <property type="match status" value="1"/>
</dbReference>
<protein>
    <submittedName>
        <fullName evidence="4">Trans-aconitate 3-methyltransferase</fullName>
    </submittedName>
</protein>
<keyword evidence="1" id="KW-0489">Methyltransferase</keyword>
<dbReference type="Pfam" id="PF13649">
    <property type="entry name" value="Methyltransf_25"/>
    <property type="match status" value="1"/>
</dbReference>
<sequence length="281" mass="32087">MTSPEYQIAHLMNGTVDKTKMYADMDQSKAYAEGRPRYTDDMFKVIVDYCIETNRKLDLVVDVGCGPGMSTIGFAKYFQKCIGVDVSETQIACAPKDIPNCEFKVGYLHQLPFIKTGSVDLFCSGESFHLMQQKDQTQRTLICRTFAEADRVLKPGGTLAIFGYDWLIVENPEVNSIIYGILQYYPKESTQIVDKFRTLELPYPGWIRNDELKMSVKTNADKHGDFLNSLWAARAYKNDHPDEDLVENAKRQITEVLEKQGNGMEFTVNWNLFILMGHKPM</sequence>
<dbReference type="GO" id="GO:0008168">
    <property type="term" value="F:methyltransferase activity"/>
    <property type="evidence" value="ECO:0007669"/>
    <property type="project" value="UniProtKB-KW"/>
</dbReference>
<keyword evidence="5" id="KW-1185">Reference proteome</keyword>
<dbReference type="SUPFAM" id="SSF53335">
    <property type="entry name" value="S-adenosyl-L-methionine-dependent methyltransferases"/>
    <property type="match status" value="1"/>
</dbReference>
<dbReference type="InterPro" id="IPR029063">
    <property type="entry name" value="SAM-dependent_MTases_sf"/>
</dbReference>
<accession>A0AAV3YMK7</accession>
<gene>
    <name evidence="4" type="ORF">PoB_001012700</name>
</gene>
<dbReference type="GO" id="GO:0032259">
    <property type="term" value="P:methylation"/>
    <property type="evidence" value="ECO:0007669"/>
    <property type="project" value="UniProtKB-KW"/>
</dbReference>
<dbReference type="Gene3D" id="3.40.50.150">
    <property type="entry name" value="Vaccinia Virus protein VP39"/>
    <property type="match status" value="1"/>
</dbReference>
<feature type="domain" description="Methyltransferase" evidence="3">
    <location>
        <begin position="60"/>
        <end position="157"/>
    </location>
</feature>
<proteinExistence type="predicted"/>
<dbReference type="Proteomes" id="UP000735302">
    <property type="component" value="Unassembled WGS sequence"/>
</dbReference>
<evidence type="ECO:0000313" key="5">
    <source>
        <dbReference type="Proteomes" id="UP000735302"/>
    </source>
</evidence>
<evidence type="ECO:0000256" key="2">
    <source>
        <dbReference type="ARBA" id="ARBA00022679"/>
    </source>
</evidence>
<evidence type="ECO:0000259" key="3">
    <source>
        <dbReference type="Pfam" id="PF13649"/>
    </source>
</evidence>
<comment type="caution">
    <text evidence="4">The sequence shown here is derived from an EMBL/GenBank/DDBJ whole genome shotgun (WGS) entry which is preliminary data.</text>
</comment>
<evidence type="ECO:0000313" key="4">
    <source>
        <dbReference type="EMBL" id="GFN83621.1"/>
    </source>
</evidence>
<name>A0AAV3YMK7_9GAST</name>
<dbReference type="PANTHER" id="PTHR44942:SF4">
    <property type="entry name" value="METHYLTRANSFERASE TYPE 11 DOMAIN-CONTAINING PROTEIN"/>
    <property type="match status" value="1"/>
</dbReference>
<dbReference type="EMBL" id="BLXT01001211">
    <property type="protein sequence ID" value="GFN83621.1"/>
    <property type="molecule type" value="Genomic_DNA"/>
</dbReference>
<reference evidence="4 5" key="1">
    <citation type="journal article" date="2021" name="Elife">
        <title>Chloroplast acquisition without the gene transfer in kleptoplastic sea slugs, Plakobranchus ocellatus.</title>
        <authorList>
            <person name="Maeda T."/>
            <person name="Takahashi S."/>
            <person name="Yoshida T."/>
            <person name="Shimamura S."/>
            <person name="Takaki Y."/>
            <person name="Nagai Y."/>
            <person name="Toyoda A."/>
            <person name="Suzuki Y."/>
            <person name="Arimoto A."/>
            <person name="Ishii H."/>
            <person name="Satoh N."/>
            <person name="Nishiyama T."/>
            <person name="Hasebe M."/>
            <person name="Maruyama T."/>
            <person name="Minagawa J."/>
            <person name="Obokata J."/>
            <person name="Shigenobu S."/>
        </authorList>
    </citation>
    <scope>NUCLEOTIDE SEQUENCE [LARGE SCALE GENOMIC DNA]</scope>
</reference>
<dbReference type="PANTHER" id="PTHR44942">
    <property type="entry name" value="METHYLTRANSF_11 DOMAIN-CONTAINING PROTEIN"/>
    <property type="match status" value="1"/>
</dbReference>
<keyword evidence="2" id="KW-0808">Transferase</keyword>